<dbReference type="EMBL" id="FNEV01000002">
    <property type="protein sequence ID" value="SDJ13826.1"/>
    <property type="molecule type" value="Genomic_DNA"/>
</dbReference>
<keyword evidence="1" id="KW-0812">Transmembrane</keyword>
<keyword evidence="3" id="KW-1185">Reference proteome</keyword>
<accession>A0A1G8RA29</accession>
<proteinExistence type="predicted"/>
<keyword evidence="1" id="KW-0472">Membrane</keyword>
<evidence type="ECO:0000313" key="3">
    <source>
        <dbReference type="Proteomes" id="UP000199225"/>
    </source>
</evidence>
<evidence type="ECO:0000256" key="1">
    <source>
        <dbReference type="SAM" id="Phobius"/>
    </source>
</evidence>
<name>A0A1G8RA29_9BACI</name>
<reference evidence="3" key="1">
    <citation type="submission" date="2016-10" db="EMBL/GenBank/DDBJ databases">
        <authorList>
            <person name="Varghese N."/>
            <person name="Submissions S."/>
        </authorList>
    </citation>
    <scope>NUCLEOTIDE SEQUENCE [LARGE SCALE GENOMIC DNA]</scope>
    <source>
        <strain evidence="3">DSM 4771</strain>
    </source>
</reference>
<feature type="transmembrane region" description="Helical" evidence="1">
    <location>
        <begin position="7"/>
        <end position="29"/>
    </location>
</feature>
<sequence length="94" mass="9902">MLRKSSSISIIVAGVAFLLAALLATFYSSSRFPTFAIFGMTMVTSLGGIILGIIGLVKDDGRQAKLNSTLGILIGSSFVMLAIIFIAKGIRFVT</sequence>
<feature type="transmembrane region" description="Helical" evidence="1">
    <location>
        <begin position="35"/>
        <end position="57"/>
    </location>
</feature>
<gene>
    <name evidence="2" type="ORF">SAMN04490247_0916</name>
</gene>
<keyword evidence="1" id="KW-1133">Transmembrane helix</keyword>
<dbReference type="Proteomes" id="UP000199225">
    <property type="component" value="Unassembled WGS sequence"/>
</dbReference>
<dbReference type="AlphaFoldDB" id="A0A1G8RA29"/>
<organism evidence="2 3">
    <name type="scientific">Salimicrobium halophilum</name>
    <dbReference type="NCBI Taxonomy" id="86666"/>
    <lineage>
        <taxon>Bacteria</taxon>
        <taxon>Bacillati</taxon>
        <taxon>Bacillota</taxon>
        <taxon>Bacilli</taxon>
        <taxon>Bacillales</taxon>
        <taxon>Bacillaceae</taxon>
        <taxon>Salimicrobium</taxon>
    </lineage>
</organism>
<evidence type="ECO:0000313" key="2">
    <source>
        <dbReference type="EMBL" id="SDJ13826.1"/>
    </source>
</evidence>
<feature type="transmembrane region" description="Helical" evidence="1">
    <location>
        <begin position="69"/>
        <end position="90"/>
    </location>
</feature>
<dbReference type="RefSeq" id="WP_093192504.1">
    <property type="nucleotide sequence ID" value="NZ_FNEV01000002.1"/>
</dbReference>
<protein>
    <submittedName>
        <fullName evidence="2">Uncharacterized protein</fullName>
    </submittedName>
</protein>